<proteinExistence type="predicted"/>
<dbReference type="Proteomes" id="UP000051952">
    <property type="component" value="Unassembled WGS sequence"/>
</dbReference>
<gene>
    <name evidence="1" type="ORF">BSAL_19770</name>
</gene>
<dbReference type="EMBL" id="CYKH01001711">
    <property type="protein sequence ID" value="CUG89188.1"/>
    <property type="molecule type" value="Genomic_DNA"/>
</dbReference>
<keyword evidence="2" id="KW-1185">Reference proteome</keyword>
<organism evidence="1 2">
    <name type="scientific">Bodo saltans</name>
    <name type="common">Flagellated protozoan</name>
    <dbReference type="NCBI Taxonomy" id="75058"/>
    <lineage>
        <taxon>Eukaryota</taxon>
        <taxon>Discoba</taxon>
        <taxon>Euglenozoa</taxon>
        <taxon>Kinetoplastea</taxon>
        <taxon>Metakinetoplastina</taxon>
        <taxon>Eubodonida</taxon>
        <taxon>Bodonidae</taxon>
        <taxon>Bodo</taxon>
    </lineage>
</organism>
<reference evidence="2" key="1">
    <citation type="submission" date="2015-09" db="EMBL/GenBank/DDBJ databases">
        <authorList>
            <consortium name="Pathogen Informatics"/>
        </authorList>
    </citation>
    <scope>NUCLEOTIDE SEQUENCE [LARGE SCALE GENOMIC DNA]</scope>
    <source>
        <strain evidence="2">Lake Konstanz</strain>
    </source>
</reference>
<dbReference type="SUPFAM" id="SSF56808">
    <property type="entry name" value="Ribosomal protein L1"/>
    <property type="match status" value="1"/>
</dbReference>
<dbReference type="InterPro" id="IPR023674">
    <property type="entry name" value="Ribosomal_uL1-like"/>
</dbReference>
<evidence type="ECO:0000313" key="1">
    <source>
        <dbReference type="EMBL" id="CUG89188.1"/>
    </source>
</evidence>
<dbReference type="AlphaFoldDB" id="A0A0S4JGP8"/>
<dbReference type="OMA" id="INKRHGY"/>
<name>A0A0S4JGP8_BODSA</name>
<dbReference type="OrthoDB" id="275261at2759"/>
<accession>A0A0S4JGP8</accession>
<sequence>MPQDKRLIISKAVVHKVQRVSAEAKKKPEDVAIELAFIIPAIILQRDTTITSRPSPLDSSLVSHAVYPKNGQSTVLIVPKVIAHDCSKINKRHSYFDAVVAAEAICRRGDEDSEKRALQVARTFTHFVVDARIVTKLPRCIADACAATASSSSSNAKTITPLTDLEERESLAPRLATIGKGGIIRTTAHGQCYFRLGHGGMTAGDICENAKNVIHAVKQEYPSAFKFIEEFQLTSRVTTSIRFMAVGIKK</sequence>
<protein>
    <submittedName>
        <fullName evidence="1">Uncharacterized protein</fullName>
    </submittedName>
</protein>
<evidence type="ECO:0000313" key="2">
    <source>
        <dbReference type="Proteomes" id="UP000051952"/>
    </source>
</evidence>